<name>A0A2M8TUV5_PREIN</name>
<dbReference type="Proteomes" id="UP000229884">
    <property type="component" value="Unassembled WGS sequence"/>
</dbReference>
<dbReference type="EMBL" id="PENG01000001">
    <property type="protein sequence ID" value="PJI27725.1"/>
    <property type="molecule type" value="Genomic_DNA"/>
</dbReference>
<organism evidence="2 3">
    <name type="scientific">Prevotella intermedia</name>
    <dbReference type="NCBI Taxonomy" id="28131"/>
    <lineage>
        <taxon>Bacteria</taxon>
        <taxon>Pseudomonadati</taxon>
        <taxon>Bacteroidota</taxon>
        <taxon>Bacteroidia</taxon>
        <taxon>Bacteroidales</taxon>
        <taxon>Prevotellaceae</taxon>
        <taxon>Prevotella</taxon>
    </lineage>
</organism>
<evidence type="ECO:0000256" key="1">
    <source>
        <dbReference type="SAM" id="MobiDB-lite"/>
    </source>
</evidence>
<proteinExistence type="predicted"/>
<gene>
    <name evidence="2" type="ORF">CTM58_06225</name>
</gene>
<feature type="region of interest" description="Disordered" evidence="1">
    <location>
        <begin position="91"/>
        <end position="113"/>
    </location>
</feature>
<reference evidence="2 3" key="1">
    <citation type="submission" date="2017-11" db="EMBL/GenBank/DDBJ databases">
        <title>Genome sequencing of Prevotella intermedia KCOM 2832.</title>
        <authorList>
            <person name="Kook J.-K."/>
            <person name="Park S.-N."/>
            <person name="Lim Y.K."/>
        </authorList>
    </citation>
    <scope>NUCLEOTIDE SEQUENCE [LARGE SCALE GENOMIC DNA]</scope>
    <source>
        <strain evidence="2 3">KCOM 2832</strain>
    </source>
</reference>
<comment type="caution">
    <text evidence="2">The sequence shown here is derived from an EMBL/GenBank/DDBJ whole genome shotgun (WGS) entry which is preliminary data.</text>
</comment>
<dbReference type="AlphaFoldDB" id="A0A2M8TUV5"/>
<sequence>MSTFAPGIMVEFPMFRVVFRGGNNANPHNGISCSNANNDASNSNADVGSRLANCTIGSTMMRDVSFDIAPRGTSHGKSTYKVESRNIKCRVEFGRPHQGPKDSGPEKGRLAFK</sequence>
<protein>
    <submittedName>
        <fullName evidence="2">Uncharacterized protein</fullName>
    </submittedName>
</protein>
<accession>A0A2M8TUV5</accession>
<evidence type="ECO:0000313" key="2">
    <source>
        <dbReference type="EMBL" id="PJI27725.1"/>
    </source>
</evidence>
<evidence type="ECO:0000313" key="3">
    <source>
        <dbReference type="Proteomes" id="UP000229884"/>
    </source>
</evidence>